<feature type="signal peptide" evidence="1">
    <location>
        <begin position="1"/>
        <end position="24"/>
    </location>
</feature>
<dbReference type="EMBL" id="GGEC01040964">
    <property type="protein sequence ID" value="MBX21448.1"/>
    <property type="molecule type" value="Transcribed_RNA"/>
</dbReference>
<evidence type="ECO:0000256" key="1">
    <source>
        <dbReference type="SAM" id="SignalP"/>
    </source>
</evidence>
<proteinExistence type="predicted"/>
<name>A0A2P2LTZ5_RHIMU</name>
<protein>
    <submittedName>
        <fullName evidence="2">Ubiquitin-conjugating enzyme family protein</fullName>
    </submittedName>
</protein>
<accession>A0A2P2LTZ5</accession>
<feature type="chain" id="PRO_5015187046" evidence="1">
    <location>
        <begin position="25"/>
        <end position="95"/>
    </location>
</feature>
<organism evidence="2">
    <name type="scientific">Rhizophora mucronata</name>
    <name type="common">Asiatic mangrove</name>
    <dbReference type="NCBI Taxonomy" id="61149"/>
    <lineage>
        <taxon>Eukaryota</taxon>
        <taxon>Viridiplantae</taxon>
        <taxon>Streptophyta</taxon>
        <taxon>Embryophyta</taxon>
        <taxon>Tracheophyta</taxon>
        <taxon>Spermatophyta</taxon>
        <taxon>Magnoliopsida</taxon>
        <taxon>eudicotyledons</taxon>
        <taxon>Gunneridae</taxon>
        <taxon>Pentapetalae</taxon>
        <taxon>rosids</taxon>
        <taxon>fabids</taxon>
        <taxon>Malpighiales</taxon>
        <taxon>Rhizophoraceae</taxon>
        <taxon>Rhizophora</taxon>
    </lineage>
</organism>
<reference evidence="2" key="1">
    <citation type="submission" date="2018-02" db="EMBL/GenBank/DDBJ databases">
        <title>Rhizophora mucronata_Transcriptome.</title>
        <authorList>
            <person name="Meera S.P."/>
            <person name="Sreeshan A."/>
            <person name="Augustine A."/>
        </authorList>
    </citation>
    <scope>NUCLEOTIDE SEQUENCE</scope>
    <source>
        <tissue evidence="2">Leaf</tissue>
    </source>
</reference>
<dbReference type="AlphaFoldDB" id="A0A2P2LTZ5"/>
<evidence type="ECO:0000313" key="2">
    <source>
        <dbReference type="EMBL" id="MBX21448.1"/>
    </source>
</evidence>
<keyword evidence="1" id="KW-0732">Signal</keyword>
<sequence>MNFWFKKEECGFCFLFLTFLAVQSALWVLPATTDDHELSGDEQCYSARACLCGDGSVFCSCMLFVGSTKSAYSRNSAYPNLARKHFPRGVSLFQW</sequence>